<protein>
    <submittedName>
        <fullName evidence="7">Uncharacterized membrane protein YckC, RDD family</fullName>
    </submittedName>
</protein>
<evidence type="ECO:0000256" key="5">
    <source>
        <dbReference type="SAM" id="Phobius"/>
    </source>
</evidence>
<evidence type="ECO:0000313" key="8">
    <source>
        <dbReference type="Proteomes" id="UP000199545"/>
    </source>
</evidence>
<evidence type="ECO:0000256" key="4">
    <source>
        <dbReference type="ARBA" id="ARBA00023136"/>
    </source>
</evidence>
<evidence type="ECO:0000259" key="6">
    <source>
        <dbReference type="Pfam" id="PF06271"/>
    </source>
</evidence>
<evidence type="ECO:0000256" key="2">
    <source>
        <dbReference type="ARBA" id="ARBA00022692"/>
    </source>
</evidence>
<feature type="domain" description="RDD" evidence="6">
    <location>
        <begin position="19"/>
        <end position="155"/>
    </location>
</feature>
<feature type="transmembrane region" description="Helical" evidence="5">
    <location>
        <begin position="62"/>
        <end position="83"/>
    </location>
</feature>
<dbReference type="STRING" id="46223.SAMN05421852_11139"/>
<sequence>MKNLVTIQTPEYVKIPFETAGLVTRGIAKLIDLLCVSVILAILYFFGVLIASFQAMVASEDVLTSMELAIVIVISAAIPLIYFTMTEYWMKGQTIGKRVMRLRVIQDNGQSPSFFAVFLRNVLQLVDMLPFFYLLGMISIFMNKKEKRIGDLVAGTIVVCEKKKQENLFLYHTYPYLLPHEKELYQRLPVISGELYYILESFLLRRDALYPSIRKQLAMQLIQTGWPHIQIHPGQEEVFLEKVYLYLRETSYPAQYPYLIPQYFPIEKHA</sequence>
<dbReference type="Pfam" id="PF06271">
    <property type="entry name" value="RDD"/>
    <property type="match status" value="1"/>
</dbReference>
<keyword evidence="2 5" id="KW-0812">Transmembrane</keyword>
<accession>A0A1I3RXZ0</accession>
<reference evidence="7 8" key="1">
    <citation type="submission" date="2016-10" db="EMBL/GenBank/DDBJ databases">
        <authorList>
            <person name="de Groot N.N."/>
        </authorList>
    </citation>
    <scope>NUCLEOTIDE SEQUENCE [LARGE SCALE GENOMIC DNA]</scope>
    <source>
        <strain evidence="7 8">DSM 44778</strain>
    </source>
</reference>
<evidence type="ECO:0000256" key="3">
    <source>
        <dbReference type="ARBA" id="ARBA00022989"/>
    </source>
</evidence>
<dbReference type="GO" id="GO:0016020">
    <property type="term" value="C:membrane"/>
    <property type="evidence" value="ECO:0007669"/>
    <property type="project" value="UniProtKB-SubCell"/>
</dbReference>
<evidence type="ECO:0000313" key="7">
    <source>
        <dbReference type="EMBL" id="SFJ50126.1"/>
    </source>
</evidence>
<gene>
    <name evidence="7" type="ORF">SAMN05421852_11139</name>
</gene>
<evidence type="ECO:0000256" key="1">
    <source>
        <dbReference type="ARBA" id="ARBA00004141"/>
    </source>
</evidence>
<proteinExistence type="predicted"/>
<keyword evidence="4 5" id="KW-0472">Membrane</keyword>
<dbReference type="Proteomes" id="UP000199545">
    <property type="component" value="Unassembled WGS sequence"/>
</dbReference>
<dbReference type="OrthoDB" id="9787732at2"/>
<feature type="transmembrane region" description="Helical" evidence="5">
    <location>
        <begin position="30"/>
        <end position="50"/>
    </location>
</feature>
<keyword evidence="8" id="KW-1185">Reference proteome</keyword>
<name>A0A1I3RXZ0_9BACL</name>
<keyword evidence="3 5" id="KW-1133">Transmembrane helix</keyword>
<dbReference type="EMBL" id="FORR01000011">
    <property type="protein sequence ID" value="SFJ50126.1"/>
    <property type="molecule type" value="Genomic_DNA"/>
</dbReference>
<dbReference type="InterPro" id="IPR010432">
    <property type="entry name" value="RDD"/>
</dbReference>
<comment type="subcellular location">
    <subcellularLocation>
        <location evidence="1">Membrane</location>
        <topology evidence="1">Multi-pass membrane protein</topology>
    </subcellularLocation>
</comment>
<feature type="transmembrane region" description="Helical" evidence="5">
    <location>
        <begin position="122"/>
        <end position="142"/>
    </location>
</feature>
<dbReference type="AlphaFoldDB" id="A0A1I3RXZ0"/>
<organism evidence="7 8">
    <name type="scientific">Thermoflavimicrobium dichotomicum</name>
    <dbReference type="NCBI Taxonomy" id="46223"/>
    <lineage>
        <taxon>Bacteria</taxon>
        <taxon>Bacillati</taxon>
        <taxon>Bacillota</taxon>
        <taxon>Bacilli</taxon>
        <taxon>Bacillales</taxon>
        <taxon>Thermoactinomycetaceae</taxon>
        <taxon>Thermoflavimicrobium</taxon>
    </lineage>
</organism>
<dbReference type="PANTHER" id="PTHR38480:SF1">
    <property type="entry name" value="SLR0254 PROTEIN"/>
    <property type="match status" value="1"/>
</dbReference>
<dbReference type="RefSeq" id="WP_093230488.1">
    <property type="nucleotide sequence ID" value="NZ_FORR01000011.1"/>
</dbReference>
<dbReference type="PANTHER" id="PTHR38480">
    <property type="entry name" value="SLR0254 PROTEIN"/>
    <property type="match status" value="1"/>
</dbReference>